<evidence type="ECO:0000313" key="3">
    <source>
        <dbReference type="Proteomes" id="UP000683360"/>
    </source>
</evidence>
<evidence type="ECO:0000256" key="1">
    <source>
        <dbReference type="SAM" id="MobiDB-lite"/>
    </source>
</evidence>
<dbReference type="Proteomes" id="UP000683360">
    <property type="component" value="Unassembled WGS sequence"/>
</dbReference>
<dbReference type="EMBL" id="CAJPWZ010001876">
    <property type="protein sequence ID" value="CAG2226176.1"/>
    <property type="molecule type" value="Genomic_DNA"/>
</dbReference>
<protein>
    <submittedName>
        <fullName evidence="2">Uncharacterized protein</fullName>
    </submittedName>
</protein>
<feature type="region of interest" description="Disordered" evidence="1">
    <location>
        <begin position="1"/>
        <end position="39"/>
    </location>
</feature>
<proteinExistence type="predicted"/>
<feature type="compositionally biased region" description="Basic and acidic residues" evidence="1">
    <location>
        <begin position="7"/>
        <end position="18"/>
    </location>
</feature>
<dbReference type="AlphaFoldDB" id="A0A8S3T6U8"/>
<gene>
    <name evidence="2" type="ORF">MEDL_39261</name>
</gene>
<keyword evidence="3" id="KW-1185">Reference proteome</keyword>
<organism evidence="2 3">
    <name type="scientific">Mytilus edulis</name>
    <name type="common">Blue mussel</name>
    <dbReference type="NCBI Taxonomy" id="6550"/>
    <lineage>
        <taxon>Eukaryota</taxon>
        <taxon>Metazoa</taxon>
        <taxon>Spiralia</taxon>
        <taxon>Lophotrochozoa</taxon>
        <taxon>Mollusca</taxon>
        <taxon>Bivalvia</taxon>
        <taxon>Autobranchia</taxon>
        <taxon>Pteriomorphia</taxon>
        <taxon>Mytilida</taxon>
        <taxon>Mytiloidea</taxon>
        <taxon>Mytilidae</taxon>
        <taxon>Mytilinae</taxon>
        <taxon>Mytilus</taxon>
    </lineage>
</organism>
<sequence length="214" mass="23697">MGNTHSSTEEHIEGHTADLGKAPSFMHTIENGPNLSSTGTAAQRIDSAMSLVRVSIEHAKQLQSTLKQECFSKWEEKCKILEFHGYEANQIETLLQKISDSFKINGVDIYSKMSGIHFSKDVDVKIFNFSFGDELNSGVVHFGMVAITKCNNTLDALSCLYTLNFSIARVLVTKTKEETILGIRVGKKKDPGMKTGVLDLSHNELYSISANIKH</sequence>
<comment type="caution">
    <text evidence="2">The sequence shown here is derived from an EMBL/GenBank/DDBJ whole genome shotgun (WGS) entry which is preliminary data.</text>
</comment>
<evidence type="ECO:0000313" key="2">
    <source>
        <dbReference type="EMBL" id="CAG2226176.1"/>
    </source>
</evidence>
<dbReference type="OrthoDB" id="5954686at2759"/>
<reference evidence="2" key="1">
    <citation type="submission" date="2021-03" db="EMBL/GenBank/DDBJ databases">
        <authorList>
            <person name="Bekaert M."/>
        </authorList>
    </citation>
    <scope>NUCLEOTIDE SEQUENCE</scope>
</reference>
<accession>A0A8S3T6U8</accession>
<name>A0A8S3T6U8_MYTED</name>